<keyword evidence="2" id="KW-1185">Reference proteome</keyword>
<reference evidence="1" key="1">
    <citation type="submission" date="2024-08" db="EMBL/GenBank/DDBJ databases">
        <title>Lentilactobacillus sp. nov., isolated from tree bark.</title>
        <authorList>
            <person name="Phuengjayaem S."/>
            <person name="Tanasupawat S."/>
        </authorList>
    </citation>
    <scope>NUCLEOTIDE SEQUENCE</scope>
    <source>
        <strain evidence="1">SPB1-3</strain>
    </source>
</reference>
<organism evidence="1 2">
    <name type="scientific">Lentilactobacillus terminaliae</name>
    <dbReference type="NCBI Taxonomy" id="3003483"/>
    <lineage>
        <taxon>Bacteria</taxon>
        <taxon>Bacillati</taxon>
        <taxon>Bacillota</taxon>
        <taxon>Bacilli</taxon>
        <taxon>Lactobacillales</taxon>
        <taxon>Lactobacillaceae</taxon>
        <taxon>Lentilactobacillus</taxon>
    </lineage>
</organism>
<evidence type="ECO:0000313" key="1">
    <source>
        <dbReference type="EMBL" id="XFD39509.1"/>
    </source>
</evidence>
<sequence>MQYSIGEFSKISGLTIDTLRFYEKQGIVFSNRSENNQRYYTDKDIAWIEFVIRLKKTGMSIKKMQEYAKLRYEGDSTIPERLVLLFDQLDALHENQKQVEDHIEFLEQKIKTYLGLNDK</sequence>
<dbReference type="Proteomes" id="UP001149860">
    <property type="component" value="Chromosome"/>
</dbReference>
<gene>
    <name evidence="1" type="ORF">O0236_008930</name>
</gene>
<accession>A0ACD5DDN3</accession>
<protein>
    <submittedName>
        <fullName evidence="1">MerR family transcriptional regulator</fullName>
    </submittedName>
</protein>
<name>A0ACD5DDN3_9LACO</name>
<proteinExistence type="predicted"/>
<dbReference type="EMBL" id="CP168151">
    <property type="protein sequence ID" value="XFD39509.1"/>
    <property type="molecule type" value="Genomic_DNA"/>
</dbReference>
<evidence type="ECO:0000313" key="2">
    <source>
        <dbReference type="Proteomes" id="UP001149860"/>
    </source>
</evidence>